<dbReference type="InterPro" id="IPR027417">
    <property type="entry name" value="P-loop_NTPase"/>
</dbReference>
<sequence length="780" mass="91782">MLLRKNIVYLELFTAFYFHTIFSSIKLIKPSINKEGASVLNLNHFQSILNMDNTEFRCRKALDEISPVIKRLFERFVDMLDIQLNENVYIRSYDTTLSTTYHDARNPTYAEKKKVSDIGRKYFVGLYTKVNDKEYNLITLELNGFSQLILIHHEINFIPFWAWYKNEKIHSVLNSIPLEFDILTGWKEKEKIPREDFAKYIKDCIKPRRRPWFQIGMSLPLEGSLEEQFLIDNLLKTWNQLEQYRNYFNEEIDISHKTYNALMAVASTRNIKETELLGRTYSVDISSVEGYKTNAKRQSFHIYESDQMVTKGFLYYFEFHEKFSPFQTIMVQIEGHNHIFTNAREILGNGIKEWRISKSFTTQTLDNHQVMAEAMKLLNEHGIEAGSNVYKVGSFNNDTRTFVEGNEQVKKNFIDAALLFAHASKKLELPTEEQDEEVDLVDAPAENTDLLEPNFQFEEIYQTITNSIFTFSKEIIRDLHLNLTALDDKHFVLLSGISGTGKTQLCRLYTNAVYGLEYEDENPYFTIIPVRPDWTDASALFGYYSSFEKRYVRTEFLNVILNALKEREKPHFILLDEMNLARVEYYLSDYLSAVESRKEIPLHQDDHVDEIPKKLLIPPNVYLLGTINVDETTHSISDKVLDRAFVMTLSDVDFNSYWDRADQDIKEVLGREFAMLKELHQMLLTYELHFGYRTMGEMLRKLFVNHQLPEEHQMESLKALDRVISEKVLTKVRGDERIAEMLRMMEVWLKENLEADSISLKHVKRMQEELEYYGATQFWR</sequence>
<protein>
    <submittedName>
        <fullName evidence="1">5-methylcytosine-specific restriction related enzyme</fullName>
    </submittedName>
</protein>
<name>A0A0A8WZG9_MESS1</name>
<dbReference type="Proteomes" id="UP000031014">
    <property type="component" value="Unassembled WGS sequence"/>
</dbReference>
<accession>A0A0A8WZG9</accession>
<dbReference type="EMBL" id="BASE01000008">
    <property type="protein sequence ID" value="GAM12157.1"/>
    <property type="molecule type" value="Genomic_DNA"/>
</dbReference>
<dbReference type="STRING" id="1321606.SAMD00020551_0287"/>
<proteinExistence type="predicted"/>
<comment type="caution">
    <text evidence="1">The sequence shown here is derived from an EMBL/GenBank/DDBJ whole genome shotgun (WGS) entry which is preliminary data.</text>
</comment>
<dbReference type="Gene3D" id="3.40.50.300">
    <property type="entry name" value="P-loop containing nucleotide triphosphate hydrolases"/>
    <property type="match status" value="1"/>
</dbReference>
<evidence type="ECO:0000313" key="1">
    <source>
        <dbReference type="EMBL" id="GAM12157.1"/>
    </source>
</evidence>
<reference evidence="1 2" key="1">
    <citation type="submission" date="2013-06" db="EMBL/GenBank/DDBJ databases">
        <title>Whole genome shotgun sequence of Bacillus selenatarsenatis SF-1.</title>
        <authorList>
            <person name="Kuroda M."/>
            <person name="Sei K."/>
            <person name="Yamashita M."/>
            <person name="Ike M."/>
        </authorList>
    </citation>
    <scope>NUCLEOTIDE SEQUENCE [LARGE SCALE GENOMIC DNA]</scope>
    <source>
        <strain evidence="1 2">SF-1</strain>
    </source>
</reference>
<organism evidence="1 2">
    <name type="scientific">Mesobacillus selenatarsenatis (strain DSM 18680 / JCM 14380 / FERM P-15431 / SF-1)</name>
    <dbReference type="NCBI Taxonomy" id="1321606"/>
    <lineage>
        <taxon>Bacteria</taxon>
        <taxon>Bacillati</taxon>
        <taxon>Bacillota</taxon>
        <taxon>Bacilli</taxon>
        <taxon>Bacillales</taxon>
        <taxon>Bacillaceae</taxon>
        <taxon>Mesobacillus</taxon>
    </lineage>
</organism>
<dbReference type="SUPFAM" id="SSF52540">
    <property type="entry name" value="P-loop containing nucleoside triphosphate hydrolases"/>
    <property type="match status" value="1"/>
</dbReference>
<dbReference type="AlphaFoldDB" id="A0A0A8WZG9"/>
<gene>
    <name evidence="1" type="ORF">SAMD00020551_0287</name>
</gene>
<keyword evidence="2" id="KW-1185">Reference proteome</keyword>
<evidence type="ECO:0000313" key="2">
    <source>
        <dbReference type="Proteomes" id="UP000031014"/>
    </source>
</evidence>